<dbReference type="AlphaFoldDB" id="A0A939BRL4"/>
<dbReference type="Proteomes" id="UP000717624">
    <property type="component" value="Unassembled WGS sequence"/>
</dbReference>
<dbReference type="GO" id="GO:0008773">
    <property type="term" value="F:[protein-PII] uridylyltransferase activity"/>
    <property type="evidence" value="ECO:0007669"/>
    <property type="project" value="InterPro"/>
</dbReference>
<proteinExistence type="predicted"/>
<keyword evidence="4" id="KW-1185">Reference proteome</keyword>
<dbReference type="InterPro" id="IPR005105">
    <property type="entry name" value="GlnD_Uridyltrans_N"/>
</dbReference>
<protein>
    <submittedName>
        <fullName evidence="3">CBS domain-containing protein</fullName>
    </submittedName>
</protein>
<organism evidence="3 4">
    <name type="scientific">Brevibacillus fulvus</name>
    <dbReference type="NCBI Taxonomy" id="1125967"/>
    <lineage>
        <taxon>Bacteria</taxon>
        <taxon>Bacillati</taxon>
        <taxon>Bacillota</taxon>
        <taxon>Bacilli</taxon>
        <taxon>Bacillales</taxon>
        <taxon>Paenibacillaceae</taxon>
        <taxon>Brevibacillus</taxon>
    </lineage>
</organism>
<dbReference type="InterPro" id="IPR018821">
    <property type="entry name" value="DUF294_put_nucleoTrafse_sb-bd"/>
</dbReference>
<evidence type="ECO:0000313" key="3">
    <source>
        <dbReference type="EMBL" id="MBM7589757.1"/>
    </source>
</evidence>
<accession>A0A939BRL4</accession>
<dbReference type="EMBL" id="JAFBEB010000003">
    <property type="protein sequence ID" value="MBM7589757.1"/>
    <property type="molecule type" value="Genomic_DNA"/>
</dbReference>
<name>A0A939BRL4_9BACL</name>
<sequence>MPLVNPFTLSAEQSNRISEAKTFQELGLLRQEMLDRRFLQNKQNGGELSSLAIVANMIHERIIRQSVQLSINQLELMGMGKPPVPYAFLQFGSGGREEQGLISDQDNGLIYQVAPELAPEEVQQIESYFRLLAAAVVQGLEEAGYPPCQGNVICSNRRWHGSIETWTAMIDQWVEQPVWENIRYLLLVSDVRLLAGDSALLQRFQEHLFAKLAATPAIIPRLVSNTLYHRVPLGLFGRILTEVNGRYRGAINLKYGVYLPLVNCVRMFSLANGIEANSTLNRLAALRSKQIWPSQFCQQVSDHFHYLLGLRLITPLDWEDDNYADNSYLKLDSVPKEVRSHLKDAMKLALELQSMTAKLAKTKRSLTG</sequence>
<evidence type="ECO:0000259" key="1">
    <source>
        <dbReference type="Pfam" id="PF03445"/>
    </source>
</evidence>
<evidence type="ECO:0000259" key="2">
    <source>
        <dbReference type="Pfam" id="PF10335"/>
    </source>
</evidence>
<feature type="domain" description="DUF294" evidence="2">
    <location>
        <begin position="220"/>
        <end position="357"/>
    </location>
</feature>
<comment type="caution">
    <text evidence="3">The sequence shown here is derived from an EMBL/GenBank/DDBJ whole genome shotgun (WGS) entry which is preliminary data.</text>
</comment>
<dbReference type="Pfam" id="PF03445">
    <property type="entry name" value="DUF294"/>
    <property type="match status" value="1"/>
</dbReference>
<dbReference type="Pfam" id="PF10335">
    <property type="entry name" value="DUF294_C"/>
    <property type="match status" value="1"/>
</dbReference>
<dbReference type="RefSeq" id="WP_204517476.1">
    <property type="nucleotide sequence ID" value="NZ_BAABIN010000038.1"/>
</dbReference>
<evidence type="ECO:0000313" key="4">
    <source>
        <dbReference type="Proteomes" id="UP000717624"/>
    </source>
</evidence>
<reference evidence="3" key="1">
    <citation type="submission" date="2021-01" db="EMBL/GenBank/DDBJ databases">
        <title>Genomic Encyclopedia of Type Strains, Phase IV (KMG-IV): sequencing the most valuable type-strain genomes for metagenomic binning, comparative biology and taxonomic classification.</title>
        <authorList>
            <person name="Goeker M."/>
        </authorList>
    </citation>
    <scope>NUCLEOTIDE SEQUENCE</scope>
    <source>
        <strain evidence="3">DSM 25523</strain>
    </source>
</reference>
<feature type="domain" description="Protein-PII uridylyltransferase N-terminal" evidence="1">
    <location>
        <begin position="43"/>
        <end position="177"/>
    </location>
</feature>
<gene>
    <name evidence="3" type="ORF">JOD01_001357</name>
</gene>